<evidence type="ECO:0000259" key="3">
    <source>
        <dbReference type="PROSITE" id="PS50158"/>
    </source>
</evidence>
<keyword evidence="1" id="KW-0862">Zinc</keyword>
<dbReference type="GO" id="GO:0003676">
    <property type="term" value="F:nucleic acid binding"/>
    <property type="evidence" value="ECO:0007669"/>
    <property type="project" value="InterPro"/>
</dbReference>
<dbReference type="Gene3D" id="4.10.60.10">
    <property type="entry name" value="Zinc finger, CCHC-type"/>
    <property type="match status" value="1"/>
</dbReference>
<feature type="compositionally biased region" description="Polar residues" evidence="2">
    <location>
        <begin position="139"/>
        <end position="164"/>
    </location>
</feature>
<evidence type="ECO:0000313" key="4">
    <source>
        <dbReference type="EMBL" id="KAH7994222.1"/>
    </source>
</evidence>
<reference evidence="4" key="1">
    <citation type="journal article" date="2020" name="Cell">
        <title>Large-Scale Comparative Analyses of Tick Genomes Elucidate Their Genetic Diversity and Vector Capacities.</title>
        <authorList>
            <consortium name="Tick Genome and Microbiome Consortium (TIGMIC)"/>
            <person name="Jia N."/>
            <person name="Wang J."/>
            <person name="Shi W."/>
            <person name="Du L."/>
            <person name="Sun Y."/>
            <person name="Zhan W."/>
            <person name="Jiang J.F."/>
            <person name="Wang Q."/>
            <person name="Zhang B."/>
            <person name="Ji P."/>
            <person name="Bell-Sakyi L."/>
            <person name="Cui X.M."/>
            <person name="Yuan T.T."/>
            <person name="Jiang B.G."/>
            <person name="Yang W.F."/>
            <person name="Lam T.T."/>
            <person name="Chang Q.C."/>
            <person name="Ding S.J."/>
            <person name="Wang X.J."/>
            <person name="Zhu J.G."/>
            <person name="Ruan X.D."/>
            <person name="Zhao L."/>
            <person name="Wei J.T."/>
            <person name="Ye R.Z."/>
            <person name="Que T.C."/>
            <person name="Du C.H."/>
            <person name="Zhou Y.H."/>
            <person name="Cheng J.X."/>
            <person name="Dai P.F."/>
            <person name="Guo W.B."/>
            <person name="Han X.H."/>
            <person name="Huang E.J."/>
            <person name="Li L.F."/>
            <person name="Wei W."/>
            <person name="Gao Y.C."/>
            <person name="Liu J.Z."/>
            <person name="Shao H.Z."/>
            <person name="Wang X."/>
            <person name="Wang C.C."/>
            <person name="Yang T.C."/>
            <person name="Huo Q.B."/>
            <person name="Li W."/>
            <person name="Chen H.Y."/>
            <person name="Chen S.E."/>
            <person name="Zhou L.G."/>
            <person name="Ni X.B."/>
            <person name="Tian J.H."/>
            <person name="Sheng Y."/>
            <person name="Liu T."/>
            <person name="Pan Y.S."/>
            <person name="Xia L.Y."/>
            <person name="Li J."/>
            <person name="Zhao F."/>
            <person name="Cao W.C."/>
        </authorList>
    </citation>
    <scope>NUCLEOTIDE SEQUENCE</scope>
    <source>
        <strain evidence="4">Rmic-2018</strain>
    </source>
</reference>
<dbReference type="PROSITE" id="PS50158">
    <property type="entry name" value="ZF_CCHC"/>
    <property type="match status" value="1"/>
</dbReference>
<dbReference type="InterPro" id="IPR036875">
    <property type="entry name" value="Znf_CCHC_sf"/>
</dbReference>
<keyword evidence="5" id="KW-1185">Reference proteome</keyword>
<protein>
    <recommendedName>
        <fullName evidence="3">CCHC-type domain-containing protein</fullName>
    </recommendedName>
</protein>
<feature type="compositionally biased region" description="Polar residues" evidence="2">
    <location>
        <begin position="198"/>
        <end position="222"/>
    </location>
</feature>
<name>A0A9J6D345_RHIMP</name>
<sequence length="222" mass="24336">MKTEQAKKALTDASVLKVKDRACLVIDPTRQEVKMKLHWLAFDVTKDAIRRAFYEYGDVKEVRIGSSTALLVVPGRPPLCLQCQSTGHIRRDCKVPRCSECHSFGHEQDDWNHSYARAAGRQPETQQSELLIDEEESEQASLPATSQKQTTSNDAPVQNESKQVYSALDMNAGRKMGNPAAPTTNEQTRPAPAMHAASQLQATCAETPASQANATSTPLNSA</sequence>
<evidence type="ECO:0000313" key="5">
    <source>
        <dbReference type="Proteomes" id="UP000821866"/>
    </source>
</evidence>
<gene>
    <name evidence="4" type="ORF">HPB51_026448</name>
</gene>
<dbReference type="GO" id="GO:0008270">
    <property type="term" value="F:zinc ion binding"/>
    <property type="evidence" value="ECO:0007669"/>
    <property type="project" value="UniProtKB-KW"/>
</dbReference>
<dbReference type="AlphaFoldDB" id="A0A9J6D345"/>
<feature type="domain" description="CCHC-type" evidence="3">
    <location>
        <begin position="80"/>
        <end position="94"/>
    </location>
</feature>
<dbReference type="InterPro" id="IPR001878">
    <property type="entry name" value="Znf_CCHC"/>
</dbReference>
<keyword evidence="1" id="KW-0863">Zinc-finger</keyword>
<dbReference type="VEuPathDB" id="VectorBase:LOC119183982"/>
<comment type="caution">
    <text evidence="4">The sequence shown here is derived from an EMBL/GenBank/DDBJ whole genome shotgun (WGS) entry which is preliminary data.</text>
</comment>
<dbReference type="EMBL" id="JABSTU010000391">
    <property type="protein sequence ID" value="KAH7994222.1"/>
    <property type="molecule type" value="Genomic_DNA"/>
</dbReference>
<reference evidence="4" key="2">
    <citation type="submission" date="2021-09" db="EMBL/GenBank/DDBJ databases">
        <authorList>
            <person name="Jia N."/>
            <person name="Wang J."/>
            <person name="Shi W."/>
            <person name="Du L."/>
            <person name="Sun Y."/>
            <person name="Zhan W."/>
            <person name="Jiang J."/>
            <person name="Wang Q."/>
            <person name="Zhang B."/>
            <person name="Ji P."/>
            <person name="Sakyi L.B."/>
            <person name="Cui X."/>
            <person name="Yuan T."/>
            <person name="Jiang B."/>
            <person name="Yang W."/>
            <person name="Lam T.T.-Y."/>
            <person name="Chang Q."/>
            <person name="Ding S."/>
            <person name="Wang X."/>
            <person name="Zhu J."/>
            <person name="Ruan X."/>
            <person name="Zhao L."/>
            <person name="Wei J."/>
            <person name="Que T."/>
            <person name="Du C."/>
            <person name="Cheng J."/>
            <person name="Dai P."/>
            <person name="Han X."/>
            <person name="Huang E."/>
            <person name="Gao Y."/>
            <person name="Liu J."/>
            <person name="Shao H."/>
            <person name="Ye R."/>
            <person name="Li L."/>
            <person name="Wei W."/>
            <person name="Wang X."/>
            <person name="Wang C."/>
            <person name="Huo Q."/>
            <person name="Li W."/>
            <person name="Guo W."/>
            <person name="Chen H."/>
            <person name="Chen S."/>
            <person name="Zhou L."/>
            <person name="Zhou L."/>
            <person name="Ni X."/>
            <person name="Tian J."/>
            <person name="Zhou Y."/>
            <person name="Sheng Y."/>
            <person name="Liu T."/>
            <person name="Pan Y."/>
            <person name="Xia L."/>
            <person name="Li J."/>
            <person name="Zhao F."/>
            <person name="Cao W."/>
        </authorList>
    </citation>
    <scope>NUCLEOTIDE SEQUENCE</scope>
    <source>
        <strain evidence="4">Rmic-2018</strain>
        <tissue evidence="4">Larvae</tissue>
    </source>
</reference>
<evidence type="ECO:0000256" key="2">
    <source>
        <dbReference type="SAM" id="MobiDB-lite"/>
    </source>
</evidence>
<proteinExistence type="predicted"/>
<accession>A0A9J6D345</accession>
<keyword evidence="1" id="KW-0479">Metal-binding</keyword>
<dbReference type="SUPFAM" id="SSF57756">
    <property type="entry name" value="Retrovirus zinc finger-like domains"/>
    <property type="match status" value="1"/>
</dbReference>
<organism evidence="4 5">
    <name type="scientific">Rhipicephalus microplus</name>
    <name type="common">Cattle tick</name>
    <name type="synonym">Boophilus microplus</name>
    <dbReference type="NCBI Taxonomy" id="6941"/>
    <lineage>
        <taxon>Eukaryota</taxon>
        <taxon>Metazoa</taxon>
        <taxon>Ecdysozoa</taxon>
        <taxon>Arthropoda</taxon>
        <taxon>Chelicerata</taxon>
        <taxon>Arachnida</taxon>
        <taxon>Acari</taxon>
        <taxon>Parasitiformes</taxon>
        <taxon>Ixodida</taxon>
        <taxon>Ixodoidea</taxon>
        <taxon>Ixodidae</taxon>
        <taxon>Rhipicephalinae</taxon>
        <taxon>Rhipicephalus</taxon>
        <taxon>Boophilus</taxon>
    </lineage>
</organism>
<feature type="region of interest" description="Disordered" evidence="2">
    <location>
        <begin position="133"/>
        <end position="222"/>
    </location>
</feature>
<evidence type="ECO:0000256" key="1">
    <source>
        <dbReference type="PROSITE-ProRule" id="PRU00047"/>
    </source>
</evidence>
<dbReference type="Proteomes" id="UP000821866">
    <property type="component" value="Unassembled WGS sequence"/>
</dbReference>